<dbReference type="Proteomes" id="UP001054945">
    <property type="component" value="Unassembled WGS sequence"/>
</dbReference>
<reference evidence="1 2" key="1">
    <citation type="submission" date="2021-06" db="EMBL/GenBank/DDBJ databases">
        <title>Caerostris extrusa draft genome.</title>
        <authorList>
            <person name="Kono N."/>
            <person name="Arakawa K."/>
        </authorList>
    </citation>
    <scope>NUCLEOTIDE SEQUENCE [LARGE SCALE GENOMIC DNA]</scope>
</reference>
<gene>
    <name evidence="1" type="ORF">CEXT_126461</name>
</gene>
<keyword evidence="2" id="KW-1185">Reference proteome</keyword>
<organism evidence="1 2">
    <name type="scientific">Caerostris extrusa</name>
    <name type="common">Bark spider</name>
    <name type="synonym">Caerostris bankana</name>
    <dbReference type="NCBI Taxonomy" id="172846"/>
    <lineage>
        <taxon>Eukaryota</taxon>
        <taxon>Metazoa</taxon>
        <taxon>Ecdysozoa</taxon>
        <taxon>Arthropoda</taxon>
        <taxon>Chelicerata</taxon>
        <taxon>Arachnida</taxon>
        <taxon>Araneae</taxon>
        <taxon>Araneomorphae</taxon>
        <taxon>Entelegynae</taxon>
        <taxon>Araneoidea</taxon>
        <taxon>Araneidae</taxon>
        <taxon>Caerostris</taxon>
    </lineage>
</organism>
<proteinExistence type="predicted"/>
<dbReference type="AlphaFoldDB" id="A0AAV4P045"/>
<comment type="caution">
    <text evidence="1">The sequence shown here is derived from an EMBL/GenBank/DDBJ whole genome shotgun (WGS) entry which is preliminary data.</text>
</comment>
<evidence type="ECO:0000313" key="1">
    <source>
        <dbReference type="EMBL" id="GIX90388.1"/>
    </source>
</evidence>
<dbReference type="EMBL" id="BPLR01021500">
    <property type="protein sequence ID" value="GIX90388.1"/>
    <property type="molecule type" value="Genomic_DNA"/>
</dbReference>
<name>A0AAV4P045_CAEEX</name>
<sequence>MHTECGPSTNGGIVAIYAKHFSQRNTEDQWCQWLATAILKQEATFPTMHQSMFVLNLKIADRCYPALSCGLIVVFSHAYWLGSLLEWDVQMSTSKNPFQCVPPLDV</sequence>
<protein>
    <submittedName>
        <fullName evidence="1">Uncharacterized protein</fullName>
    </submittedName>
</protein>
<accession>A0AAV4P045</accession>
<evidence type="ECO:0000313" key="2">
    <source>
        <dbReference type="Proteomes" id="UP001054945"/>
    </source>
</evidence>